<dbReference type="Pfam" id="PF05118">
    <property type="entry name" value="Asp_Arg_Hydrox"/>
    <property type="match status" value="1"/>
</dbReference>
<protein>
    <submittedName>
        <fullName evidence="5">Aspartyl/asparaginyl beta-hydroxylase domain-containing protein</fullName>
    </submittedName>
</protein>
<evidence type="ECO:0000313" key="5">
    <source>
        <dbReference type="EMBL" id="MST33145.1"/>
    </source>
</evidence>
<dbReference type="InterPro" id="IPR007803">
    <property type="entry name" value="Asp/Arg/Pro-Hydrxlase"/>
</dbReference>
<proteinExistence type="inferred from homology"/>
<dbReference type="PANTHER" id="PTHR46332:SF5">
    <property type="entry name" value="ASPARTATE BETA-HYDROXYLASE DOMAIN CONTAINING 2"/>
    <property type="match status" value="1"/>
</dbReference>
<dbReference type="InterPro" id="IPR027443">
    <property type="entry name" value="IPNS-like_sf"/>
</dbReference>
<keyword evidence="2" id="KW-0223">Dioxygenase</keyword>
<evidence type="ECO:0000256" key="1">
    <source>
        <dbReference type="ARBA" id="ARBA00007730"/>
    </source>
</evidence>
<evidence type="ECO:0000313" key="6">
    <source>
        <dbReference type="Proteomes" id="UP000437736"/>
    </source>
</evidence>
<organism evidence="5 6">
    <name type="scientific">Acidiferrimicrobium australe</name>
    <dbReference type="NCBI Taxonomy" id="2664430"/>
    <lineage>
        <taxon>Bacteria</taxon>
        <taxon>Bacillati</taxon>
        <taxon>Actinomycetota</taxon>
        <taxon>Acidimicrobiia</taxon>
        <taxon>Acidimicrobiales</taxon>
        <taxon>Acidimicrobiaceae</taxon>
        <taxon>Acidiferrimicrobium</taxon>
    </lineage>
</organism>
<keyword evidence="6" id="KW-1185">Reference proteome</keyword>
<comment type="caution">
    <text evidence="5">The sequence shown here is derived from an EMBL/GenBank/DDBJ whole genome shotgun (WGS) entry which is preliminary data.</text>
</comment>
<dbReference type="PANTHER" id="PTHR46332">
    <property type="entry name" value="ASPARTATE BETA-HYDROXYLASE DOMAIN-CONTAINING PROTEIN 2"/>
    <property type="match status" value="1"/>
</dbReference>
<evidence type="ECO:0000256" key="3">
    <source>
        <dbReference type="ARBA" id="ARBA00023002"/>
    </source>
</evidence>
<keyword evidence="3" id="KW-0560">Oxidoreductase</keyword>
<dbReference type="Proteomes" id="UP000437736">
    <property type="component" value="Unassembled WGS sequence"/>
</dbReference>
<dbReference type="EMBL" id="WJHE01000501">
    <property type="protein sequence ID" value="MST33145.1"/>
    <property type="molecule type" value="Genomic_DNA"/>
</dbReference>
<gene>
    <name evidence="5" type="ORF">GHK86_10490</name>
</gene>
<evidence type="ECO:0000256" key="2">
    <source>
        <dbReference type="ARBA" id="ARBA00022964"/>
    </source>
</evidence>
<accession>A0ABW9QTG8</accession>
<evidence type="ECO:0000259" key="4">
    <source>
        <dbReference type="Pfam" id="PF05118"/>
    </source>
</evidence>
<feature type="domain" description="Aspartyl/asparaginy/proline hydroxylase" evidence="4">
    <location>
        <begin position="53"/>
        <end position="207"/>
    </location>
</feature>
<dbReference type="Gene3D" id="2.60.120.330">
    <property type="entry name" value="B-lactam Antibiotic, Isopenicillin N Synthase, Chain"/>
    <property type="match status" value="1"/>
</dbReference>
<dbReference type="InterPro" id="IPR051821">
    <property type="entry name" value="Asp/Asn_beta-hydroxylase"/>
</dbReference>
<sequence>MQTTRDRAIWAANHVGARLLHGLERVVIRSSEVPTSPFLPLDTFSWIPELEGEWRTIRAELDEVLAYREELPSFQDISVDQASISDDDGWKTFFFFGYGFRSDANCRRCPRTAALLEGIPGMTTAFFSIFSPHKRLPVHRGPWRGVLRYHLALKVPEPSSAAGIRVGGEVAHWEEGRSLLFDDGYEHEAWNETDDVRVVLFADVLRPLRPPTDQVNRALIKAIGRSPYIADARNRHEAWEERFESLRGWERS</sequence>
<name>A0ABW9QTG8_9ACTN</name>
<comment type="similarity">
    <text evidence="1">Belongs to the aspartyl/asparaginyl beta-hydroxylase family.</text>
</comment>
<reference evidence="5 6" key="1">
    <citation type="submission" date="2019-11" db="EMBL/GenBank/DDBJ databases">
        <title>Acidiferrimicrobium australis gen. nov., sp. nov., an acidophilic and obligately heterotrophic, member of the Actinobacteria that catalyses dissimilatory oxido- reduction of iron isolated from metal-rich acidic water in Chile.</title>
        <authorList>
            <person name="Gonzalez D."/>
            <person name="Huber K."/>
            <person name="Hedrich S."/>
            <person name="Rojas-Villalobos C."/>
            <person name="Quatrini R."/>
            <person name="Dinamarca M.A."/>
            <person name="Schwarz A."/>
            <person name="Canales C."/>
            <person name="Nancucheo I."/>
        </authorList>
    </citation>
    <scope>NUCLEOTIDE SEQUENCE [LARGE SCALE GENOMIC DNA]</scope>
    <source>
        <strain evidence="5 6">USS-CCA1</strain>
    </source>
</reference>
<dbReference type="SUPFAM" id="SSF51197">
    <property type="entry name" value="Clavaminate synthase-like"/>
    <property type="match status" value="1"/>
</dbReference>